<comment type="caution">
    <text evidence="2">The sequence shown here is derived from an EMBL/GenBank/DDBJ whole genome shotgun (WGS) entry which is preliminary data.</text>
</comment>
<dbReference type="InterPro" id="IPR032675">
    <property type="entry name" value="LRR_dom_sf"/>
</dbReference>
<evidence type="ECO:0000313" key="2">
    <source>
        <dbReference type="EMBL" id="KAF8481674.1"/>
    </source>
</evidence>
<dbReference type="OrthoDB" id="3172239at2759"/>
<dbReference type="Proteomes" id="UP000759537">
    <property type="component" value="Unassembled WGS sequence"/>
</dbReference>
<reference evidence="2" key="1">
    <citation type="submission" date="2019-10" db="EMBL/GenBank/DDBJ databases">
        <authorList>
            <consortium name="DOE Joint Genome Institute"/>
            <person name="Kuo A."/>
            <person name="Miyauchi S."/>
            <person name="Kiss E."/>
            <person name="Drula E."/>
            <person name="Kohler A."/>
            <person name="Sanchez-Garcia M."/>
            <person name="Andreopoulos B."/>
            <person name="Barry K.W."/>
            <person name="Bonito G."/>
            <person name="Buee M."/>
            <person name="Carver A."/>
            <person name="Chen C."/>
            <person name="Cichocki N."/>
            <person name="Clum A."/>
            <person name="Culley D."/>
            <person name="Crous P.W."/>
            <person name="Fauchery L."/>
            <person name="Girlanda M."/>
            <person name="Hayes R."/>
            <person name="Keri Z."/>
            <person name="LaButti K."/>
            <person name="Lipzen A."/>
            <person name="Lombard V."/>
            <person name="Magnuson J."/>
            <person name="Maillard F."/>
            <person name="Morin E."/>
            <person name="Murat C."/>
            <person name="Nolan M."/>
            <person name="Ohm R."/>
            <person name="Pangilinan J."/>
            <person name="Pereira M."/>
            <person name="Perotto S."/>
            <person name="Peter M."/>
            <person name="Riley R."/>
            <person name="Sitrit Y."/>
            <person name="Stielow B."/>
            <person name="Szollosi G."/>
            <person name="Zifcakova L."/>
            <person name="Stursova M."/>
            <person name="Spatafora J.W."/>
            <person name="Tedersoo L."/>
            <person name="Vaario L.-M."/>
            <person name="Yamada A."/>
            <person name="Yan M."/>
            <person name="Wang P."/>
            <person name="Xu J."/>
            <person name="Bruns T."/>
            <person name="Baldrian P."/>
            <person name="Vilgalys R."/>
            <person name="Henrissat B."/>
            <person name="Grigoriev I.V."/>
            <person name="Hibbett D."/>
            <person name="Nagy L.G."/>
            <person name="Martin F.M."/>
        </authorList>
    </citation>
    <scope>NUCLEOTIDE SEQUENCE</scope>
    <source>
        <strain evidence="2">Prilba</strain>
    </source>
</reference>
<dbReference type="EMBL" id="WHVB01000006">
    <property type="protein sequence ID" value="KAF8481674.1"/>
    <property type="molecule type" value="Genomic_DNA"/>
</dbReference>
<feature type="domain" description="F-box" evidence="1">
    <location>
        <begin position="40"/>
        <end position="95"/>
    </location>
</feature>
<dbReference type="SUPFAM" id="SSF81383">
    <property type="entry name" value="F-box domain"/>
    <property type="match status" value="1"/>
</dbReference>
<dbReference type="InterPro" id="IPR001810">
    <property type="entry name" value="F-box_dom"/>
</dbReference>
<dbReference type="Gene3D" id="3.80.10.10">
    <property type="entry name" value="Ribonuclease Inhibitor"/>
    <property type="match status" value="1"/>
</dbReference>
<gene>
    <name evidence="2" type="ORF">DFH94DRAFT_825589</name>
</gene>
<dbReference type="Gene3D" id="1.20.1280.50">
    <property type="match status" value="1"/>
</dbReference>
<dbReference type="SUPFAM" id="SSF52047">
    <property type="entry name" value="RNI-like"/>
    <property type="match status" value="1"/>
</dbReference>
<sequence>MDTSSAVSHDRLQQAIDDEINSSEESTRALKSCHNALALISRLPPETLSAILSFLPPSAWDQEAGHLAWMCVAHVCHRWRETALNYSRFWSHINFTNLTPAGMAEILARAKMAPLHLEADFIKMSNAQLVAFEKHLKAHISHTRYLGICGHLQTVLNRLISSAPTLEFLSLSDTSQFMSGPVVIPVNLFDCTIPRLTSLELENCDISWKSPILKGLRTLEILRPSTGARPKLGDWLGALNEMPQLETLILQYATPHASLATPLISRLLSVTLPSLTRFDISASATDCALALAHLVLPALIWLCVDVESHEVEEVHLVIPYIAQNVRGLQDTEPLRSILISGEETRAEVVAWTMPDADVKVCDPDTLFTASTSARFVFVATGINWPYGADAAIFDSLLTLLPRARLVPTAVKAFRDMLVEDAPPDGPRLPSLTELTIVEVMLTALRTYHLRNMLIARVEQGIPMRVLDLSTCFTAYRAIQLLKEIVVEVKEPLAARAMAMGPAFFNRNGGIGYRNEVDYNDGRSPWYGDIDEDESEAEYGNLGYDGYDWLGYDAGLGYDVDYGVF</sequence>
<proteinExistence type="predicted"/>
<dbReference type="AlphaFoldDB" id="A0A9P5TAA4"/>
<organism evidence="2 3">
    <name type="scientific">Russula ochroleuca</name>
    <dbReference type="NCBI Taxonomy" id="152965"/>
    <lineage>
        <taxon>Eukaryota</taxon>
        <taxon>Fungi</taxon>
        <taxon>Dikarya</taxon>
        <taxon>Basidiomycota</taxon>
        <taxon>Agaricomycotina</taxon>
        <taxon>Agaricomycetes</taxon>
        <taxon>Russulales</taxon>
        <taxon>Russulaceae</taxon>
        <taxon>Russula</taxon>
    </lineage>
</organism>
<keyword evidence="3" id="KW-1185">Reference proteome</keyword>
<dbReference type="InterPro" id="IPR036047">
    <property type="entry name" value="F-box-like_dom_sf"/>
</dbReference>
<accession>A0A9P5TAA4</accession>
<dbReference type="Pfam" id="PF12937">
    <property type="entry name" value="F-box-like"/>
    <property type="match status" value="1"/>
</dbReference>
<name>A0A9P5TAA4_9AGAM</name>
<evidence type="ECO:0000313" key="3">
    <source>
        <dbReference type="Proteomes" id="UP000759537"/>
    </source>
</evidence>
<evidence type="ECO:0000259" key="1">
    <source>
        <dbReference type="Pfam" id="PF12937"/>
    </source>
</evidence>
<protein>
    <recommendedName>
        <fullName evidence="1">F-box domain-containing protein</fullName>
    </recommendedName>
</protein>
<reference evidence="2" key="2">
    <citation type="journal article" date="2020" name="Nat. Commun.">
        <title>Large-scale genome sequencing of mycorrhizal fungi provides insights into the early evolution of symbiotic traits.</title>
        <authorList>
            <person name="Miyauchi S."/>
            <person name="Kiss E."/>
            <person name="Kuo A."/>
            <person name="Drula E."/>
            <person name="Kohler A."/>
            <person name="Sanchez-Garcia M."/>
            <person name="Morin E."/>
            <person name="Andreopoulos B."/>
            <person name="Barry K.W."/>
            <person name="Bonito G."/>
            <person name="Buee M."/>
            <person name="Carver A."/>
            <person name="Chen C."/>
            <person name="Cichocki N."/>
            <person name="Clum A."/>
            <person name="Culley D."/>
            <person name="Crous P.W."/>
            <person name="Fauchery L."/>
            <person name="Girlanda M."/>
            <person name="Hayes R.D."/>
            <person name="Keri Z."/>
            <person name="LaButti K."/>
            <person name="Lipzen A."/>
            <person name="Lombard V."/>
            <person name="Magnuson J."/>
            <person name="Maillard F."/>
            <person name="Murat C."/>
            <person name="Nolan M."/>
            <person name="Ohm R.A."/>
            <person name="Pangilinan J."/>
            <person name="Pereira M.F."/>
            <person name="Perotto S."/>
            <person name="Peter M."/>
            <person name="Pfister S."/>
            <person name="Riley R."/>
            <person name="Sitrit Y."/>
            <person name="Stielow J.B."/>
            <person name="Szollosi G."/>
            <person name="Zifcakova L."/>
            <person name="Stursova M."/>
            <person name="Spatafora J.W."/>
            <person name="Tedersoo L."/>
            <person name="Vaario L.M."/>
            <person name="Yamada A."/>
            <person name="Yan M."/>
            <person name="Wang P."/>
            <person name="Xu J."/>
            <person name="Bruns T."/>
            <person name="Baldrian P."/>
            <person name="Vilgalys R."/>
            <person name="Dunand C."/>
            <person name="Henrissat B."/>
            <person name="Grigoriev I.V."/>
            <person name="Hibbett D."/>
            <person name="Nagy L.G."/>
            <person name="Martin F.M."/>
        </authorList>
    </citation>
    <scope>NUCLEOTIDE SEQUENCE</scope>
    <source>
        <strain evidence="2">Prilba</strain>
    </source>
</reference>